<dbReference type="GO" id="GO:0005794">
    <property type="term" value="C:Golgi apparatus"/>
    <property type="evidence" value="ECO:0007669"/>
    <property type="project" value="TreeGrafter"/>
</dbReference>
<dbReference type="GO" id="GO:0046475">
    <property type="term" value="P:glycerophospholipid catabolic process"/>
    <property type="evidence" value="ECO:0007669"/>
    <property type="project" value="TreeGrafter"/>
</dbReference>
<evidence type="ECO:0000259" key="12">
    <source>
        <dbReference type="PROSITE" id="PS51210"/>
    </source>
</evidence>
<dbReference type="PROSITE" id="PS50004">
    <property type="entry name" value="C2"/>
    <property type="match status" value="1"/>
</dbReference>
<evidence type="ECO:0000256" key="10">
    <source>
        <dbReference type="SAM" id="MobiDB-lite"/>
    </source>
</evidence>
<gene>
    <name evidence="13" type="ORF">CIB84_002239</name>
</gene>
<dbReference type="Gene3D" id="3.40.1090.10">
    <property type="entry name" value="Cytosolic phospholipase A2 catalytic domain"/>
    <property type="match status" value="1"/>
</dbReference>
<dbReference type="Gene3D" id="2.60.40.150">
    <property type="entry name" value="C2 domain"/>
    <property type="match status" value="1"/>
</dbReference>
<dbReference type="AlphaFoldDB" id="A0A2P4TCC0"/>
<keyword evidence="5 9" id="KW-0106">Calcium</keyword>
<evidence type="ECO:0000256" key="7">
    <source>
        <dbReference type="ARBA" id="ARBA00023098"/>
    </source>
</evidence>
<dbReference type="OrthoDB" id="419768at2759"/>
<dbReference type="GO" id="GO:0005634">
    <property type="term" value="C:nucleus"/>
    <property type="evidence" value="ECO:0007669"/>
    <property type="project" value="TreeGrafter"/>
</dbReference>
<proteinExistence type="predicted"/>
<dbReference type="PANTHER" id="PTHR10728:SF13">
    <property type="entry name" value="CYTOSOLIC PHOSPHOLIPASE A2"/>
    <property type="match status" value="1"/>
</dbReference>
<evidence type="ECO:0000256" key="3">
    <source>
        <dbReference type="ARBA" id="ARBA00022723"/>
    </source>
</evidence>
<organism evidence="13 14">
    <name type="scientific">Bambusicola thoracicus</name>
    <name type="common">Chinese bamboo-partridge</name>
    <name type="synonym">Perdix thoracica</name>
    <dbReference type="NCBI Taxonomy" id="9083"/>
    <lineage>
        <taxon>Eukaryota</taxon>
        <taxon>Metazoa</taxon>
        <taxon>Chordata</taxon>
        <taxon>Craniata</taxon>
        <taxon>Vertebrata</taxon>
        <taxon>Euteleostomi</taxon>
        <taxon>Archelosauria</taxon>
        <taxon>Archosauria</taxon>
        <taxon>Dinosauria</taxon>
        <taxon>Saurischia</taxon>
        <taxon>Theropoda</taxon>
        <taxon>Coelurosauria</taxon>
        <taxon>Aves</taxon>
        <taxon>Neognathae</taxon>
        <taxon>Galloanserae</taxon>
        <taxon>Galliformes</taxon>
        <taxon>Phasianidae</taxon>
        <taxon>Perdicinae</taxon>
        <taxon>Bambusicola</taxon>
    </lineage>
</organism>
<dbReference type="InterPro" id="IPR016035">
    <property type="entry name" value="Acyl_Trfase/lysoPLipase"/>
</dbReference>
<feature type="non-terminal residue" evidence="13">
    <location>
        <position position="1"/>
    </location>
</feature>
<accession>A0A2P4TCC0</accession>
<dbReference type="InterPro" id="IPR041847">
    <property type="entry name" value="C2_cPLA2"/>
</dbReference>
<keyword evidence="7 8" id="KW-0443">Lipid metabolism</keyword>
<evidence type="ECO:0000259" key="11">
    <source>
        <dbReference type="PROSITE" id="PS50004"/>
    </source>
</evidence>
<dbReference type="GO" id="GO:0005783">
    <property type="term" value="C:endoplasmic reticulum"/>
    <property type="evidence" value="ECO:0007669"/>
    <property type="project" value="TreeGrafter"/>
</dbReference>
<protein>
    <recommendedName>
        <fullName evidence="9">Phospholipase A2</fullName>
        <ecNumber evidence="9">3.1.1.4</ecNumber>
    </recommendedName>
</protein>
<comment type="domain">
    <text evidence="9">The N-terminal C2 domain associates with lipid membranes upon calcium binding.</text>
</comment>
<feature type="domain" description="PLA2c" evidence="12">
    <location>
        <begin position="99"/>
        <end position="453"/>
    </location>
</feature>
<dbReference type="SMART" id="SM00239">
    <property type="entry name" value="C2"/>
    <property type="match status" value="1"/>
</dbReference>
<dbReference type="SMART" id="SM00022">
    <property type="entry name" value="PLAc"/>
    <property type="match status" value="1"/>
</dbReference>
<evidence type="ECO:0000313" key="14">
    <source>
        <dbReference type="Proteomes" id="UP000237246"/>
    </source>
</evidence>
<keyword evidence="3 9" id="KW-0479">Metal-binding</keyword>
<dbReference type="CDD" id="cd04036">
    <property type="entry name" value="C2_cPLA2"/>
    <property type="match status" value="1"/>
</dbReference>
<dbReference type="InterPro" id="IPR002642">
    <property type="entry name" value="LysoPLipase_cat_dom"/>
</dbReference>
<evidence type="ECO:0000256" key="5">
    <source>
        <dbReference type="ARBA" id="ARBA00022837"/>
    </source>
</evidence>
<dbReference type="FunFam" id="2.60.40.150:FF:000030">
    <property type="entry name" value="Phospholipase A2"/>
    <property type="match status" value="1"/>
</dbReference>
<evidence type="ECO:0000256" key="1">
    <source>
        <dbReference type="ARBA" id="ARBA00004496"/>
    </source>
</evidence>
<evidence type="ECO:0000313" key="13">
    <source>
        <dbReference type="EMBL" id="POI34009.1"/>
    </source>
</evidence>
<keyword evidence="6 8" id="KW-0442">Lipid degradation</keyword>
<keyword evidence="4 8" id="KW-0378">Hydrolase</keyword>
<dbReference type="GO" id="GO:0005829">
    <property type="term" value="C:cytosol"/>
    <property type="evidence" value="ECO:0007669"/>
    <property type="project" value="TreeGrafter"/>
</dbReference>
<feature type="domain" description="C2" evidence="11">
    <location>
        <begin position="1"/>
        <end position="85"/>
    </location>
</feature>
<dbReference type="InterPro" id="IPR035892">
    <property type="entry name" value="C2_domain_sf"/>
</dbReference>
<dbReference type="Proteomes" id="UP000237246">
    <property type="component" value="Unassembled WGS sequence"/>
</dbReference>
<dbReference type="EC" id="3.1.1.4" evidence="9"/>
<dbReference type="GO" id="GO:0047498">
    <property type="term" value="F:calcium-dependent phospholipase A2 activity"/>
    <property type="evidence" value="ECO:0007669"/>
    <property type="project" value="TreeGrafter"/>
</dbReference>
<feature type="region of interest" description="Disordered" evidence="10">
    <location>
        <begin position="360"/>
        <end position="384"/>
    </location>
</feature>
<dbReference type="PANTHER" id="PTHR10728">
    <property type="entry name" value="CYTOSOLIC PHOSPHOLIPASE A2"/>
    <property type="match status" value="1"/>
</dbReference>
<dbReference type="SUPFAM" id="SSF52151">
    <property type="entry name" value="FabD/lysophospholipase-like"/>
    <property type="match status" value="1"/>
</dbReference>
<dbReference type="Pfam" id="PF01735">
    <property type="entry name" value="PLA2_B"/>
    <property type="match status" value="2"/>
</dbReference>
<dbReference type="GO" id="GO:0005509">
    <property type="term" value="F:calcium ion binding"/>
    <property type="evidence" value="ECO:0007669"/>
    <property type="project" value="InterPro"/>
</dbReference>
<comment type="subcellular location">
    <subcellularLocation>
        <location evidence="1">Cytoplasm</location>
    </subcellularLocation>
</comment>
<dbReference type="EMBL" id="PPHD01002517">
    <property type="protein sequence ID" value="POI34009.1"/>
    <property type="molecule type" value="Genomic_DNA"/>
</dbReference>
<sequence>DTPDPYVELFIPSAPDCRKRTKHFNNDVNPVWNETFEFILDPNQDNVLEVTLMDANYVMDETLGVATFPISSLKLGEKKEVQLTFNNVTEMTLELSLEVCSSTDLRFSMALCDEEKKFRQQRKDNIMQSMKSFLGEENSKNLTTSRDVPVIAVLGSGGGFRAMVGFAGVMKALYESGVLDCATYIAGLSGSTWYMSTLYSHPDFPEKGPKEINQELMNSVSHNPLLLLTPQKVKRYIEALWNKKSSGQPVTFTDIFGMLIGETLIHNRMDITLSDMKEKVNEAQCALPLFTCLHVKPDVSELMFADWVEFSPYEIGMAKYGTFMSPDLFGSKFFMGTVVKKYSENPLHFLMGKVLGVSNSQNKGPTMEEELGTENSEANEEYQNSSQESWVQRMLMALVGDSALFNTREGRAGKVHNFMLGLNLNSCYPLSPLADLLTQESVEEDELDAAVAG</sequence>
<evidence type="ECO:0000256" key="4">
    <source>
        <dbReference type="ARBA" id="ARBA00022801"/>
    </source>
</evidence>
<evidence type="ECO:0000256" key="6">
    <source>
        <dbReference type="ARBA" id="ARBA00022963"/>
    </source>
</evidence>
<keyword evidence="14" id="KW-1185">Reference proteome</keyword>
<dbReference type="PROSITE" id="PS51210">
    <property type="entry name" value="PLA2C"/>
    <property type="match status" value="1"/>
</dbReference>
<dbReference type="SUPFAM" id="SSF49562">
    <property type="entry name" value="C2 domain (Calcium/lipid-binding domain, CaLB)"/>
    <property type="match status" value="1"/>
</dbReference>
<dbReference type="GO" id="GO:0005544">
    <property type="term" value="F:calcium-dependent phospholipid binding"/>
    <property type="evidence" value="ECO:0007669"/>
    <property type="project" value="TreeGrafter"/>
</dbReference>
<comment type="caution">
    <text evidence="13">The sequence shown here is derived from an EMBL/GenBank/DDBJ whole genome shotgun (WGS) entry which is preliminary data.</text>
</comment>
<dbReference type="Pfam" id="PF00168">
    <property type="entry name" value="C2"/>
    <property type="match status" value="1"/>
</dbReference>
<comment type="catalytic activity">
    <reaction evidence="9">
        <text>a 1,2-diacyl-sn-glycero-3-phosphocholine + H2O = a 1-acyl-sn-glycero-3-phosphocholine + a fatty acid + H(+)</text>
        <dbReference type="Rhea" id="RHEA:15801"/>
        <dbReference type="ChEBI" id="CHEBI:15377"/>
        <dbReference type="ChEBI" id="CHEBI:15378"/>
        <dbReference type="ChEBI" id="CHEBI:28868"/>
        <dbReference type="ChEBI" id="CHEBI:57643"/>
        <dbReference type="ChEBI" id="CHEBI:58168"/>
        <dbReference type="EC" id="3.1.1.4"/>
    </reaction>
</comment>
<keyword evidence="2 9" id="KW-0963">Cytoplasm</keyword>
<reference evidence="13 14" key="1">
    <citation type="submission" date="2018-01" db="EMBL/GenBank/DDBJ databases">
        <title>Comparison of the Chinese Bamboo Partridge and Red Junglefowl genome sequences highlights the importance of demography in genome evolution.</title>
        <authorList>
            <person name="Tiley G.P."/>
            <person name="Kimball R.T."/>
            <person name="Braun E.L."/>
            <person name="Burleigh J.G."/>
        </authorList>
    </citation>
    <scope>NUCLEOTIDE SEQUENCE [LARGE SCALE GENOMIC DNA]</scope>
    <source>
        <strain evidence="13">RTK389</strain>
        <tissue evidence="13">Blood</tissue>
    </source>
</reference>
<name>A0A2P4TCC0_BAMTH</name>
<evidence type="ECO:0000256" key="9">
    <source>
        <dbReference type="RuleBase" id="RU362102"/>
    </source>
</evidence>
<evidence type="ECO:0000256" key="2">
    <source>
        <dbReference type="ARBA" id="ARBA00022490"/>
    </source>
</evidence>
<feature type="compositionally biased region" description="Acidic residues" evidence="10">
    <location>
        <begin position="367"/>
        <end position="380"/>
    </location>
</feature>
<evidence type="ECO:0000256" key="8">
    <source>
        <dbReference type="PROSITE-ProRule" id="PRU00555"/>
    </source>
</evidence>
<dbReference type="InterPro" id="IPR000008">
    <property type="entry name" value="C2_dom"/>
</dbReference>